<reference evidence="2" key="1">
    <citation type="submission" date="2021-03" db="EMBL/GenBank/DDBJ databases">
        <authorList>
            <person name="Tagirdzhanova G."/>
        </authorList>
    </citation>
    <scope>NUCLEOTIDE SEQUENCE</scope>
</reference>
<organism evidence="2 3">
    <name type="scientific">Imshaugia aleurites</name>
    <dbReference type="NCBI Taxonomy" id="172621"/>
    <lineage>
        <taxon>Eukaryota</taxon>
        <taxon>Fungi</taxon>
        <taxon>Dikarya</taxon>
        <taxon>Ascomycota</taxon>
        <taxon>Pezizomycotina</taxon>
        <taxon>Lecanoromycetes</taxon>
        <taxon>OSLEUM clade</taxon>
        <taxon>Lecanoromycetidae</taxon>
        <taxon>Lecanorales</taxon>
        <taxon>Lecanorineae</taxon>
        <taxon>Parmeliaceae</taxon>
        <taxon>Imshaugia</taxon>
    </lineage>
</organism>
<dbReference type="OrthoDB" id="5428787at2759"/>
<feature type="chain" id="PRO_5034395686" description="Apple domain-containing protein" evidence="1">
    <location>
        <begin position="26"/>
        <end position="392"/>
    </location>
</feature>
<evidence type="ECO:0000313" key="2">
    <source>
        <dbReference type="EMBL" id="CAF9940428.1"/>
    </source>
</evidence>
<protein>
    <recommendedName>
        <fullName evidence="4">Apple domain-containing protein</fullName>
    </recommendedName>
</protein>
<name>A0A8H3PGY0_9LECA</name>
<evidence type="ECO:0008006" key="4">
    <source>
        <dbReference type="Google" id="ProtNLM"/>
    </source>
</evidence>
<keyword evidence="3" id="KW-1185">Reference proteome</keyword>
<sequence>MGLAIPKLFILALGAFSVFTTSAIASNPTTTTLEVCVVKEATTSVGTVPTTTLSTTLSLTAVEKYTTTPVKTLTPNAVSTTVTSTSTSVKTTTLASSKPTATSTSTVSVTDTITGSAITSNVVETTTITSTVDPSTVPTVSGFTPLASETTYNAKKRSNLLVPRGKGVQLAPRAAAAQTVTISDGTIDCSPTQYPTSVICGEVIEVLTTSMSVITAAASTTTLPVSTSTITKDVTSTSTSTIVKAGTTVTTTSTTTVQTIVHPTTGTTRTTTVTYVPAASTVYAACATDNVVDSANGGLPISGVSIGPYPEDNPQFNTVANITDAYDCCVACQTDSGDCGGYLYSTGSCMLVEYDGCSPDDFSTQFMTDPVVGDGLTIGNGPCGQILDGGPD</sequence>
<evidence type="ECO:0000313" key="3">
    <source>
        <dbReference type="Proteomes" id="UP000664534"/>
    </source>
</evidence>
<evidence type="ECO:0000256" key="1">
    <source>
        <dbReference type="SAM" id="SignalP"/>
    </source>
</evidence>
<proteinExistence type="predicted"/>
<dbReference type="AlphaFoldDB" id="A0A8H3PGY0"/>
<keyword evidence="1" id="KW-0732">Signal</keyword>
<dbReference type="Proteomes" id="UP000664534">
    <property type="component" value="Unassembled WGS sequence"/>
</dbReference>
<accession>A0A8H3PGY0</accession>
<feature type="signal peptide" evidence="1">
    <location>
        <begin position="1"/>
        <end position="25"/>
    </location>
</feature>
<dbReference type="EMBL" id="CAJPDT010000131">
    <property type="protein sequence ID" value="CAF9940428.1"/>
    <property type="molecule type" value="Genomic_DNA"/>
</dbReference>
<comment type="caution">
    <text evidence="2">The sequence shown here is derived from an EMBL/GenBank/DDBJ whole genome shotgun (WGS) entry which is preliminary data.</text>
</comment>
<gene>
    <name evidence="2" type="ORF">IMSHALPRED_002022</name>
</gene>